<feature type="chain" id="PRO_5038551514" evidence="3">
    <location>
        <begin position="18"/>
        <end position="701"/>
    </location>
</feature>
<sequence length="701" mass="73919">MAVVAFVVASLAVSALMARPHHRSIGQPGPLVIVAMPTMTWDDISPKATPAVWALAQEGAVGNIVTRAISAHSCSIHAWLTVSAGARATLGKGPGQTGSDRKIEPCNTIPNPQKIGQGARFPGWKKWRTDSLKRPIPAEIGLLATRLRAQGSCVAAVGKGAAIGAADNSGLVARYSPTIETANFTTCPVNLVSFDKIDDDALGTLMTRLPEKTTLVVTGHADDTDQESLRAVIVAGPDTPKGLLRSPSTRQPGLLQNSDLTALALSRSDANPSLLDGRLPAVQPSPNADHSIEQVRDVNQALFDEHRVVNQFFIRYIIAAGFALAAGLAMLWVPTLRTWARRWFVIVGAVCGAVPVSTFLVGLVPWWNTSRPGTVLSLSIIAIAFGLGAIAVLGPWRRWVAGPAVFLAALTASVIAIDVTHGSPLQFTSIMGLQPVFGGRYYGMGNVGYALSASTAILTASLLAGRWILRGQRRLATATIVLIGMTAVVIDGYPSWGADAGGPAALLPAFAYLALNAAGLAVTWKRILYVGGLTVVVVGGLGFLDYLRPPEVRTHLGDFMASLINDGRLTSLQRNVRANWTMLTGVWINMFVPLLLLLVIYVLIARDSRLGRPLAAVTSRVRYLGHGLAAVAICWLLGFLSNDSGTGIPPCGMVVIAPLVVMIAASSGRLTPKDVPLEAASRRRVDAPHADAPPAKPAPAT</sequence>
<feature type="signal peptide" evidence="3">
    <location>
        <begin position="1"/>
        <end position="17"/>
    </location>
</feature>
<name>A0A0K1JP28_9MICO</name>
<keyword evidence="2" id="KW-1133">Transmembrane helix</keyword>
<feature type="transmembrane region" description="Helical" evidence="2">
    <location>
        <begin position="373"/>
        <end position="393"/>
    </location>
</feature>
<keyword evidence="2" id="KW-0472">Membrane</keyword>
<evidence type="ECO:0000256" key="3">
    <source>
        <dbReference type="SAM" id="SignalP"/>
    </source>
</evidence>
<evidence type="ECO:0000313" key="5">
    <source>
        <dbReference type="Proteomes" id="UP000066480"/>
    </source>
</evidence>
<keyword evidence="2" id="KW-0812">Transmembrane</keyword>
<feature type="transmembrane region" description="Helical" evidence="2">
    <location>
        <begin position="623"/>
        <end position="641"/>
    </location>
</feature>
<evidence type="ECO:0000256" key="2">
    <source>
        <dbReference type="SAM" id="Phobius"/>
    </source>
</evidence>
<evidence type="ECO:0000313" key="4">
    <source>
        <dbReference type="EMBL" id="AKU18466.1"/>
    </source>
</evidence>
<accession>A0A0K1JP28</accession>
<gene>
    <name evidence="4" type="ORF">VV02_25760</name>
</gene>
<feature type="transmembrane region" description="Helical" evidence="2">
    <location>
        <begin position="313"/>
        <end position="333"/>
    </location>
</feature>
<dbReference type="Proteomes" id="UP000066480">
    <property type="component" value="Chromosome"/>
</dbReference>
<evidence type="ECO:0000256" key="1">
    <source>
        <dbReference type="SAM" id="MobiDB-lite"/>
    </source>
</evidence>
<keyword evidence="3" id="KW-0732">Signal</keyword>
<feature type="transmembrane region" description="Helical" evidence="2">
    <location>
        <begin position="580"/>
        <end position="603"/>
    </location>
</feature>
<feature type="transmembrane region" description="Helical" evidence="2">
    <location>
        <begin position="400"/>
        <end position="421"/>
    </location>
</feature>
<feature type="transmembrane region" description="Helical" evidence="2">
    <location>
        <begin position="475"/>
        <end position="494"/>
    </location>
</feature>
<keyword evidence="5" id="KW-1185">Reference proteome</keyword>
<dbReference type="AlphaFoldDB" id="A0A0K1JP28"/>
<dbReference type="EMBL" id="CP011112">
    <property type="protein sequence ID" value="AKU18466.1"/>
    <property type="molecule type" value="Genomic_DNA"/>
</dbReference>
<proteinExistence type="predicted"/>
<reference evidence="4 5" key="1">
    <citation type="submission" date="2015-03" db="EMBL/GenBank/DDBJ databases">
        <title>Luteipulveratus halotolerans sp. nov., a novel actinobacterium (Dermacoccaceae) from Sarawak, Malaysia.</title>
        <authorList>
            <person name="Juboi H."/>
            <person name="Basik A."/>
            <person name="Shamsul S.S."/>
            <person name="Arnold P."/>
            <person name="Schmitt E.K."/>
            <person name="Sanglier J.-J."/>
            <person name="Yeo T."/>
        </authorList>
    </citation>
    <scope>NUCLEOTIDE SEQUENCE [LARGE SCALE GENOMIC DNA]</scope>
    <source>
        <strain evidence="4 5">MN07-A0370</strain>
    </source>
</reference>
<feature type="transmembrane region" description="Helical" evidence="2">
    <location>
        <begin position="647"/>
        <end position="665"/>
    </location>
</feature>
<organism evidence="4 5">
    <name type="scientific">Luteipulveratus mongoliensis</name>
    <dbReference type="NCBI Taxonomy" id="571913"/>
    <lineage>
        <taxon>Bacteria</taxon>
        <taxon>Bacillati</taxon>
        <taxon>Actinomycetota</taxon>
        <taxon>Actinomycetes</taxon>
        <taxon>Micrococcales</taxon>
        <taxon>Dermacoccaceae</taxon>
        <taxon>Luteipulveratus</taxon>
    </lineage>
</organism>
<feature type="transmembrane region" description="Helical" evidence="2">
    <location>
        <begin position="345"/>
        <end position="367"/>
    </location>
</feature>
<feature type="transmembrane region" description="Helical" evidence="2">
    <location>
        <begin position="500"/>
        <end position="520"/>
    </location>
</feature>
<feature type="transmembrane region" description="Helical" evidence="2">
    <location>
        <begin position="527"/>
        <end position="547"/>
    </location>
</feature>
<feature type="region of interest" description="Disordered" evidence="1">
    <location>
        <begin position="681"/>
        <end position="701"/>
    </location>
</feature>
<feature type="transmembrane region" description="Helical" evidence="2">
    <location>
        <begin position="441"/>
        <end position="463"/>
    </location>
</feature>
<dbReference type="KEGG" id="lmoi:VV02_25760"/>
<protein>
    <submittedName>
        <fullName evidence="4">Uncharacterized protein</fullName>
    </submittedName>
</protein>
<dbReference type="STRING" id="571913.VV02_25760"/>